<reference evidence="2 3" key="1">
    <citation type="submission" date="2018-10" db="EMBL/GenBank/DDBJ databases">
        <title>Sequencing the genomes of 1000 actinobacteria strains.</title>
        <authorList>
            <person name="Klenk H.-P."/>
        </authorList>
    </citation>
    <scope>NUCLEOTIDE SEQUENCE [LARGE SCALE GENOMIC DNA]</scope>
    <source>
        <strain evidence="2 3">DSM 45175</strain>
    </source>
</reference>
<dbReference type="Gene3D" id="3.40.190.150">
    <property type="entry name" value="Bordetella uptake gene, domain 1"/>
    <property type="match status" value="1"/>
</dbReference>
<name>A0A495JAK9_9ACTN</name>
<comment type="caution">
    <text evidence="2">The sequence shown here is derived from an EMBL/GenBank/DDBJ whole genome shotgun (WGS) entry which is preliminary data.</text>
</comment>
<dbReference type="PANTHER" id="PTHR42928:SF5">
    <property type="entry name" value="BLR1237 PROTEIN"/>
    <property type="match status" value="1"/>
</dbReference>
<comment type="similarity">
    <text evidence="1">Belongs to the UPF0065 (bug) family.</text>
</comment>
<dbReference type="PIRSF" id="PIRSF017082">
    <property type="entry name" value="YflP"/>
    <property type="match status" value="1"/>
</dbReference>
<dbReference type="RefSeq" id="WP_170208438.1">
    <property type="nucleotide sequence ID" value="NZ_RBKT01000001.1"/>
</dbReference>
<sequence length="341" mass="35892">MTNSGLTDGIDRRAALGLGTGLGLAAFLAGCGVRTSNGGDDGGADYPQRAVELIVPFAPGGSTDLIARTLGKAIEKPLGHSMVIVNRDGAAAAVGTKEVAAATADGYKVGFPPSSLFTLTPQLVKNADTVPLDDLRVVIGLTVENIVLVAHRDSPFKTLDDVIALRGSGRRITYGHSGVGTGAYFAQTAFYKLAGINAADVPFGGGGPAVTAVLGKQVDIGASQPAESMRLVQSGELRWLGLFSQQRSPSLPELPTATEKGFDLVVDQARFIAGPKSIPDRAVTTLQEAFREAVKAPEYDEFLKKNYIDRFEVAGTEVASKIKGDFDRYQVLIDRFGLQPK</sequence>
<evidence type="ECO:0000313" key="2">
    <source>
        <dbReference type="EMBL" id="RKR85863.1"/>
    </source>
</evidence>
<proteinExistence type="inferred from homology"/>
<dbReference type="Gene3D" id="3.40.190.10">
    <property type="entry name" value="Periplasmic binding protein-like II"/>
    <property type="match status" value="1"/>
</dbReference>
<gene>
    <name evidence="2" type="ORF">BDK92_0074</name>
</gene>
<dbReference type="AlphaFoldDB" id="A0A495JAK9"/>
<dbReference type="PANTHER" id="PTHR42928">
    <property type="entry name" value="TRICARBOXYLATE-BINDING PROTEIN"/>
    <property type="match status" value="1"/>
</dbReference>
<accession>A0A495JAK9</accession>
<dbReference type="CDD" id="cd07012">
    <property type="entry name" value="PBP2_Bug_TTT"/>
    <property type="match status" value="1"/>
</dbReference>
<dbReference type="InterPro" id="IPR005064">
    <property type="entry name" value="BUG"/>
</dbReference>
<dbReference type="SUPFAM" id="SSF53850">
    <property type="entry name" value="Periplasmic binding protein-like II"/>
    <property type="match status" value="1"/>
</dbReference>
<evidence type="ECO:0000256" key="1">
    <source>
        <dbReference type="ARBA" id="ARBA00006987"/>
    </source>
</evidence>
<keyword evidence="2" id="KW-0675">Receptor</keyword>
<organism evidence="2 3">
    <name type="scientific">Micromonospora pisi</name>
    <dbReference type="NCBI Taxonomy" id="589240"/>
    <lineage>
        <taxon>Bacteria</taxon>
        <taxon>Bacillati</taxon>
        <taxon>Actinomycetota</taxon>
        <taxon>Actinomycetes</taxon>
        <taxon>Micromonosporales</taxon>
        <taxon>Micromonosporaceae</taxon>
        <taxon>Micromonospora</taxon>
    </lineage>
</organism>
<dbReference type="Pfam" id="PF03401">
    <property type="entry name" value="TctC"/>
    <property type="match status" value="1"/>
</dbReference>
<keyword evidence="3" id="KW-1185">Reference proteome</keyword>
<protein>
    <submittedName>
        <fullName evidence="2">Tripartite-type tricarboxylate transporter receptor subunit TctC</fullName>
    </submittedName>
</protein>
<dbReference type="InterPro" id="IPR042100">
    <property type="entry name" value="Bug_dom1"/>
</dbReference>
<dbReference type="Proteomes" id="UP000277671">
    <property type="component" value="Unassembled WGS sequence"/>
</dbReference>
<evidence type="ECO:0000313" key="3">
    <source>
        <dbReference type="Proteomes" id="UP000277671"/>
    </source>
</evidence>
<dbReference type="EMBL" id="RBKT01000001">
    <property type="protein sequence ID" value="RKR85863.1"/>
    <property type="molecule type" value="Genomic_DNA"/>
</dbReference>